<dbReference type="PROSITE" id="PS00141">
    <property type="entry name" value="ASP_PROTEASE"/>
    <property type="match status" value="2"/>
</dbReference>
<dbReference type="PRINTS" id="PR00792">
    <property type="entry name" value="PEPSIN"/>
</dbReference>
<protein>
    <recommendedName>
        <fullName evidence="3">pepsin A</fullName>
        <ecNumber evidence="3">3.4.23.1</ecNumber>
    </recommendedName>
</protein>
<dbReference type="SUPFAM" id="SSF50630">
    <property type="entry name" value="Acid proteases"/>
    <property type="match status" value="1"/>
</dbReference>
<evidence type="ECO:0000256" key="3">
    <source>
        <dbReference type="ARBA" id="ARBA00011924"/>
    </source>
</evidence>
<dbReference type="PANTHER" id="PTHR47966:SF22">
    <property type="entry name" value="PEPSIN A-3-RELATED"/>
    <property type="match status" value="1"/>
</dbReference>
<dbReference type="Gene3D" id="6.10.140.60">
    <property type="match status" value="1"/>
</dbReference>
<dbReference type="InterPro" id="IPR021109">
    <property type="entry name" value="Peptidase_aspartic_dom_sf"/>
</dbReference>
<keyword evidence="6" id="KW-0222">Digestion</keyword>
<evidence type="ECO:0000313" key="13">
    <source>
        <dbReference type="Ensembl" id="ENSECRP00000005960.1"/>
    </source>
</evidence>
<evidence type="ECO:0000256" key="1">
    <source>
        <dbReference type="ARBA" id="ARBA00002318"/>
    </source>
</evidence>
<dbReference type="Ensembl" id="ENSECRT00000006059.1">
    <property type="protein sequence ID" value="ENSECRP00000005960.1"/>
    <property type="gene ID" value="ENSECRG00000003799.1"/>
</dbReference>
<feature type="active site" evidence="9">
    <location>
        <position position="257"/>
    </location>
</feature>
<evidence type="ECO:0000313" key="14">
    <source>
        <dbReference type="Proteomes" id="UP000694620"/>
    </source>
</evidence>
<feature type="domain" description="Peptidase A1" evidence="12">
    <location>
        <begin position="57"/>
        <end position="331"/>
    </location>
</feature>
<dbReference type="InterPro" id="IPR033121">
    <property type="entry name" value="PEPTIDASE_A1"/>
</dbReference>
<evidence type="ECO:0000256" key="9">
    <source>
        <dbReference type="PIRSR" id="PIRSR601461-1"/>
    </source>
</evidence>
<dbReference type="GeneTree" id="ENSGT00940000155036"/>
<comment type="function">
    <text evidence="1">Shows particularly broad specificity; although bonds involving phenylalanine and leucine are preferred, many others are also cleaved to some extent.</text>
</comment>
<evidence type="ECO:0000256" key="11">
    <source>
        <dbReference type="RuleBase" id="RU000454"/>
    </source>
</evidence>
<keyword evidence="14" id="KW-1185">Reference proteome</keyword>
<dbReference type="InterPro" id="IPR012848">
    <property type="entry name" value="Aspartic_peptidase_N"/>
</dbReference>
<evidence type="ECO:0000256" key="2">
    <source>
        <dbReference type="ARBA" id="ARBA00007447"/>
    </source>
</evidence>
<reference evidence="13" key="3">
    <citation type="submission" date="2025-09" db="UniProtKB">
        <authorList>
            <consortium name="Ensembl"/>
        </authorList>
    </citation>
    <scope>IDENTIFICATION</scope>
</reference>
<keyword evidence="4 11" id="KW-0645">Protease</keyword>
<keyword evidence="7 11" id="KW-0378">Hydrolase</keyword>
<gene>
    <name evidence="13" type="primary">LOC114648227</name>
</gene>
<evidence type="ECO:0000256" key="5">
    <source>
        <dbReference type="ARBA" id="ARBA00022750"/>
    </source>
</evidence>
<reference evidence="13" key="1">
    <citation type="submission" date="2021-06" db="EMBL/GenBank/DDBJ databases">
        <authorList>
            <consortium name="Wellcome Sanger Institute Data Sharing"/>
        </authorList>
    </citation>
    <scope>NUCLEOTIDE SEQUENCE [LARGE SCALE GENOMIC DNA]</scope>
</reference>
<feature type="disulfide bond" evidence="10">
    <location>
        <begin position="248"/>
        <end position="252"/>
    </location>
</feature>
<dbReference type="PANTHER" id="PTHR47966">
    <property type="entry name" value="BETA-SITE APP-CLEAVING ENZYME, ISOFORM A-RELATED"/>
    <property type="match status" value="1"/>
</dbReference>
<dbReference type="GO" id="GO:0004190">
    <property type="term" value="F:aspartic-type endopeptidase activity"/>
    <property type="evidence" value="ECO:0007669"/>
    <property type="project" value="UniProtKB-KW"/>
</dbReference>
<dbReference type="FunFam" id="2.40.70.10:FF:000004">
    <property type="entry name" value="Pepsin A"/>
    <property type="match status" value="1"/>
</dbReference>
<dbReference type="Proteomes" id="UP000694620">
    <property type="component" value="Chromosome 3"/>
</dbReference>
<proteinExistence type="inferred from homology"/>
<dbReference type="EC" id="3.4.23.1" evidence="3"/>
<dbReference type="PROSITE" id="PS51767">
    <property type="entry name" value="PEPTIDASE_A1"/>
    <property type="match status" value="1"/>
</dbReference>
<evidence type="ECO:0000256" key="4">
    <source>
        <dbReference type="ARBA" id="ARBA00022670"/>
    </source>
</evidence>
<dbReference type="Pfam" id="PF00026">
    <property type="entry name" value="Asp"/>
    <property type="match status" value="2"/>
</dbReference>
<keyword evidence="5 11" id="KW-0064">Aspartyl protease</keyword>
<dbReference type="GO" id="GO:0006508">
    <property type="term" value="P:proteolysis"/>
    <property type="evidence" value="ECO:0007669"/>
    <property type="project" value="UniProtKB-KW"/>
</dbReference>
<reference evidence="13" key="2">
    <citation type="submission" date="2025-08" db="UniProtKB">
        <authorList>
            <consortium name="Ensembl"/>
        </authorList>
    </citation>
    <scope>IDENTIFICATION</scope>
</reference>
<accession>A0A8C4RS84</accession>
<dbReference type="AlphaFoldDB" id="A0A8C4RS84"/>
<feature type="active site" evidence="9">
    <location>
        <position position="75"/>
    </location>
</feature>
<name>A0A8C4RS84_ERPCA</name>
<dbReference type="GO" id="GO:0007586">
    <property type="term" value="P:digestion"/>
    <property type="evidence" value="ECO:0007669"/>
    <property type="project" value="UniProtKB-KW"/>
</dbReference>
<keyword evidence="8 10" id="KW-1015">Disulfide bond</keyword>
<evidence type="ECO:0000256" key="8">
    <source>
        <dbReference type="ARBA" id="ARBA00023157"/>
    </source>
</evidence>
<dbReference type="Pfam" id="PF07966">
    <property type="entry name" value="A1_Propeptide"/>
    <property type="match status" value="1"/>
</dbReference>
<organism evidence="13 14">
    <name type="scientific">Erpetoichthys calabaricus</name>
    <name type="common">Rope fish</name>
    <name type="synonym">Calamoichthys calabaricus</name>
    <dbReference type="NCBI Taxonomy" id="27687"/>
    <lineage>
        <taxon>Eukaryota</taxon>
        <taxon>Metazoa</taxon>
        <taxon>Chordata</taxon>
        <taxon>Craniata</taxon>
        <taxon>Vertebrata</taxon>
        <taxon>Euteleostomi</taxon>
        <taxon>Actinopterygii</taxon>
        <taxon>Polypteriformes</taxon>
        <taxon>Polypteridae</taxon>
        <taxon>Erpetoichthys</taxon>
    </lineage>
</organism>
<comment type="similarity">
    <text evidence="2 11">Belongs to the peptidase A1 family.</text>
</comment>
<dbReference type="Gene3D" id="2.40.70.10">
    <property type="entry name" value="Acid Proteases"/>
    <property type="match status" value="3"/>
</dbReference>
<evidence type="ECO:0000256" key="6">
    <source>
        <dbReference type="ARBA" id="ARBA00022757"/>
    </source>
</evidence>
<dbReference type="InterPro" id="IPR001969">
    <property type="entry name" value="Aspartic_peptidase_AS"/>
</dbReference>
<evidence type="ECO:0000256" key="10">
    <source>
        <dbReference type="PIRSR" id="PIRSR601461-2"/>
    </source>
</evidence>
<dbReference type="InterPro" id="IPR001461">
    <property type="entry name" value="Aspartic_peptidase_A1"/>
</dbReference>
<feature type="disulfide bond" evidence="10">
    <location>
        <begin position="88"/>
        <end position="93"/>
    </location>
</feature>
<evidence type="ECO:0000259" key="12">
    <source>
        <dbReference type="PROSITE" id="PS51767"/>
    </source>
</evidence>
<evidence type="ECO:0000256" key="7">
    <source>
        <dbReference type="ARBA" id="ARBA00022801"/>
    </source>
</evidence>
<sequence>SLSRLHLQKGKTVREILKEKGLLDDFLREHPYNPLSKFQGYGVVSNEPMTNYLDMSYFGTISIGTPPQTFTVIFDTGSANLWVPSVYCNSQACSNHNRFNPSQSSTYQATSTSVSIQYGTGSMTGFLAYDTVDVSINVANQIFGLSTSEPGSFLYYAQFDGILGLAYPSISSSSATPVFDNMMSQNLVNQDLFSFYLSPDDQSGSVVTFGGVDPNYYSGSINWVPLTSESYWQIQVDYIQVNGQTVACSQGCQAIVDTGTSLLSGPPTPISNIQNAIGISSDGGQECTSGFQSMDIPTSSGDLWILGDVFIRVYYSIFDRANNMVGLAQAV</sequence>